<dbReference type="EnsemblMetazoa" id="ASIC021980-RA">
    <property type="protein sequence ID" value="ASIC021980-PA"/>
    <property type="gene ID" value="ASIC021980"/>
</dbReference>
<evidence type="ECO:0000313" key="2">
    <source>
        <dbReference type="EMBL" id="KFB53473.1"/>
    </source>
</evidence>
<keyword evidence="4" id="KW-1185">Reference proteome</keyword>
<gene>
    <name evidence="2" type="ORF">ZHAS_00021980</name>
</gene>
<reference evidence="2 4" key="1">
    <citation type="journal article" date="2014" name="BMC Genomics">
        <title>Genome sequence of Anopheles sinensis provides insight into genetics basis of mosquito competence for malaria parasites.</title>
        <authorList>
            <person name="Zhou D."/>
            <person name="Zhang D."/>
            <person name="Ding G."/>
            <person name="Shi L."/>
            <person name="Hou Q."/>
            <person name="Ye Y."/>
            <person name="Xu Y."/>
            <person name="Zhou H."/>
            <person name="Xiong C."/>
            <person name="Li S."/>
            <person name="Yu J."/>
            <person name="Hong S."/>
            <person name="Yu X."/>
            <person name="Zou P."/>
            <person name="Chen C."/>
            <person name="Chang X."/>
            <person name="Wang W."/>
            <person name="Lv Y."/>
            <person name="Sun Y."/>
            <person name="Ma L."/>
            <person name="Shen B."/>
            <person name="Zhu C."/>
        </authorList>
    </citation>
    <scope>NUCLEOTIDE SEQUENCE [LARGE SCALE GENOMIC DNA]</scope>
</reference>
<accession>A0A084WTC9</accession>
<evidence type="ECO:0000313" key="3">
    <source>
        <dbReference type="EnsemblMetazoa" id="ASIC021980-PA"/>
    </source>
</evidence>
<sequence>MHWPRNELRLEVPQTRELTSTRHEHKNVANARGANRGTNHPPGGPWDGGRSGGPGTREDFLSLLARRVRGNTVVTLSGRSMKSCGWSRISFVCAAVRKPSLTK</sequence>
<proteinExistence type="predicted"/>
<dbReference type="AlphaFoldDB" id="A0A084WTC9"/>
<feature type="compositionally biased region" description="Gly residues" evidence="1">
    <location>
        <begin position="45"/>
        <end position="55"/>
    </location>
</feature>
<feature type="compositionally biased region" description="Basic and acidic residues" evidence="1">
    <location>
        <begin position="1"/>
        <end position="10"/>
    </location>
</feature>
<reference evidence="3" key="2">
    <citation type="submission" date="2020-05" db="UniProtKB">
        <authorList>
            <consortium name="EnsemblMetazoa"/>
        </authorList>
    </citation>
    <scope>IDENTIFICATION</scope>
</reference>
<dbReference type="EMBL" id="KE525420">
    <property type="protein sequence ID" value="KFB53473.1"/>
    <property type="molecule type" value="Genomic_DNA"/>
</dbReference>
<evidence type="ECO:0000313" key="4">
    <source>
        <dbReference type="Proteomes" id="UP000030765"/>
    </source>
</evidence>
<dbReference type="VEuPathDB" id="VectorBase:ASIC021980"/>
<organism evidence="2">
    <name type="scientific">Anopheles sinensis</name>
    <name type="common">Mosquito</name>
    <dbReference type="NCBI Taxonomy" id="74873"/>
    <lineage>
        <taxon>Eukaryota</taxon>
        <taxon>Metazoa</taxon>
        <taxon>Ecdysozoa</taxon>
        <taxon>Arthropoda</taxon>
        <taxon>Hexapoda</taxon>
        <taxon>Insecta</taxon>
        <taxon>Pterygota</taxon>
        <taxon>Neoptera</taxon>
        <taxon>Endopterygota</taxon>
        <taxon>Diptera</taxon>
        <taxon>Nematocera</taxon>
        <taxon>Culicoidea</taxon>
        <taxon>Culicidae</taxon>
        <taxon>Anophelinae</taxon>
        <taxon>Anopheles</taxon>
    </lineage>
</organism>
<feature type="region of interest" description="Disordered" evidence="1">
    <location>
        <begin position="1"/>
        <end position="58"/>
    </location>
</feature>
<dbReference type="Proteomes" id="UP000030765">
    <property type="component" value="Unassembled WGS sequence"/>
</dbReference>
<protein>
    <submittedName>
        <fullName evidence="2 3">Succinate-semialdehyde dehdyrogenase</fullName>
    </submittedName>
</protein>
<name>A0A084WTC9_ANOSI</name>
<dbReference type="EMBL" id="ATLV01026883">
    <property type="status" value="NOT_ANNOTATED_CDS"/>
    <property type="molecule type" value="Genomic_DNA"/>
</dbReference>
<evidence type="ECO:0000256" key="1">
    <source>
        <dbReference type="SAM" id="MobiDB-lite"/>
    </source>
</evidence>